<comment type="caution">
    <text evidence="1">The sequence shown here is derived from an EMBL/GenBank/DDBJ whole genome shotgun (WGS) entry which is preliminary data.</text>
</comment>
<evidence type="ECO:0000313" key="1">
    <source>
        <dbReference type="EMBL" id="KAK9708113.1"/>
    </source>
</evidence>
<dbReference type="AlphaFoldDB" id="A0AAW1JVS5"/>
<accession>A0AAW1JVS5</accession>
<organism evidence="1 2">
    <name type="scientific">Popillia japonica</name>
    <name type="common">Japanese beetle</name>
    <dbReference type="NCBI Taxonomy" id="7064"/>
    <lineage>
        <taxon>Eukaryota</taxon>
        <taxon>Metazoa</taxon>
        <taxon>Ecdysozoa</taxon>
        <taxon>Arthropoda</taxon>
        <taxon>Hexapoda</taxon>
        <taxon>Insecta</taxon>
        <taxon>Pterygota</taxon>
        <taxon>Neoptera</taxon>
        <taxon>Endopterygota</taxon>
        <taxon>Coleoptera</taxon>
        <taxon>Polyphaga</taxon>
        <taxon>Scarabaeiformia</taxon>
        <taxon>Scarabaeidae</taxon>
        <taxon>Rutelinae</taxon>
        <taxon>Popillia</taxon>
    </lineage>
</organism>
<gene>
    <name evidence="1" type="ORF">QE152_g27420</name>
</gene>
<reference evidence="1 2" key="1">
    <citation type="journal article" date="2024" name="BMC Genomics">
        <title>De novo assembly and annotation of Popillia japonica's genome with initial clues to its potential as an invasive pest.</title>
        <authorList>
            <person name="Cucini C."/>
            <person name="Boschi S."/>
            <person name="Funari R."/>
            <person name="Cardaioli E."/>
            <person name="Iannotti N."/>
            <person name="Marturano G."/>
            <person name="Paoli F."/>
            <person name="Bruttini M."/>
            <person name="Carapelli A."/>
            <person name="Frati F."/>
            <person name="Nardi F."/>
        </authorList>
    </citation>
    <scope>NUCLEOTIDE SEQUENCE [LARGE SCALE GENOMIC DNA]</scope>
    <source>
        <strain evidence="1">DMR45628</strain>
    </source>
</reference>
<sequence>MVRENIFDLGVLRVGEEETAKFELFRWSWKEMTKNKKKTEKLKVLRRSVEFHQILTLLPLKLGEFVSHLVISYYPRKVEEDCFPFFLLGERSNVSNDSGSWINDAKSALEYVTLSGRVVTIMEGLYYTYLGYFHGLKYVPVSRRYSLPFLNLTETFQLKLTSHQIRYIVLGKMRSVGERSNVSNDSGSWINDAKSALEYVTLSGRVVTIMEGLYYTYLGYFHGLKYVPVSRRYSLPFLNLTETFQLKLTSHQIRYIVLGKMRSVGIELNG</sequence>
<name>A0AAW1JVS5_POPJA</name>
<dbReference type="Proteomes" id="UP001458880">
    <property type="component" value="Unassembled WGS sequence"/>
</dbReference>
<protein>
    <submittedName>
        <fullName evidence="1">Uncharacterized protein</fullName>
    </submittedName>
</protein>
<dbReference type="EMBL" id="JASPKY010000336">
    <property type="protein sequence ID" value="KAK9708113.1"/>
    <property type="molecule type" value="Genomic_DNA"/>
</dbReference>
<keyword evidence="2" id="KW-1185">Reference proteome</keyword>
<evidence type="ECO:0000313" key="2">
    <source>
        <dbReference type="Proteomes" id="UP001458880"/>
    </source>
</evidence>
<proteinExistence type="predicted"/>